<dbReference type="InterPro" id="IPR011701">
    <property type="entry name" value="MFS"/>
</dbReference>
<comment type="subcellular location">
    <subcellularLocation>
        <location evidence="1">Membrane</location>
        <topology evidence="1">Multi-pass membrane protein</topology>
    </subcellularLocation>
</comment>
<proteinExistence type="predicted"/>
<name>A0A1H1KFJ9_9BURK</name>
<dbReference type="FunFam" id="1.20.1250.20:FF:000018">
    <property type="entry name" value="MFS transporter permease"/>
    <property type="match status" value="1"/>
</dbReference>
<keyword evidence="9" id="KW-1185">Reference proteome</keyword>
<keyword evidence="2" id="KW-0813">Transport</keyword>
<dbReference type="GO" id="GO:0022857">
    <property type="term" value="F:transmembrane transporter activity"/>
    <property type="evidence" value="ECO:0007669"/>
    <property type="project" value="InterPro"/>
</dbReference>
<organism evidence="8 9">
    <name type="scientific">Paraburkholderia tuberum</name>
    <dbReference type="NCBI Taxonomy" id="157910"/>
    <lineage>
        <taxon>Bacteria</taxon>
        <taxon>Pseudomonadati</taxon>
        <taxon>Pseudomonadota</taxon>
        <taxon>Betaproteobacteria</taxon>
        <taxon>Burkholderiales</taxon>
        <taxon>Burkholderiaceae</taxon>
        <taxon>Paraburkholderia</taxon>
    </lineage>
</organism>
<dbReference type="CDD" id="cd17319">
    <property type="entry name" value="MFS_ExuT_GudP_like"/>
    <property type="match status" value="1"/>
</dbReference>
<dbReference type="PROSITE" id="PS50850">
    <property type="entry name" value="MFS"/>
    <property type="match status" value="1"/>
</dbReference>
<keyword evidence="5 6" id="KW-0472">Membrane</keyword>
<evidence type="ECO:0000256" key="6">
    <source>
        <dbReference type="SAM" id="Phobius"/>
    </source>
</evidence>
<evidence type="ECO:0000313" key="8">
    <source>
        <dbReference type="EMBL" id="SDR60996.1"/>
    </source>
</evidence>
<dbReference type="PANTHER" id="PTHR43791">
    <property type="entry name" value="PERMEASE-RELATED"/>
    <property type="match status" value="1"/>
</dbReference>
<evidence type="ECO:0000256" key="3">
    <source>
        <dbReference type="ARBA" id="ARBA00022692"/>
    </source>
</evidence>
<dbReference type="InterPro" id="IPR036259">
    <property type="entry name" value="MFS_trans_sf"/>
</dbReference>
<feature type="transmembrane region" description="Helical" evidence="6">
    <location>
        <begin position="125"/>
        <end position="147"/>
    </location>
</feature>
<feature type="transmembrane region" description="Helical" evidence="6">
    <location>
        <begin position="67"/>
        <end position="87"/>
    </location>
</feature>
<feature type="transmembrane region" description="Helical" evidence="6">
    <location>
        <begin position="29"/>
        <end position="47"/>
    </location>
</feature>
<feature type="transmembrane region" description="Helical" evidence="6">
    <location>
        <begin position="159"/>
        <end position="180"/>
    </location>
</feature>
<reference evidence="9" key="1">
    <citation type="submission" date="2016-10" db="EMBL/GenBank/DDBJ databases">
        <authorList>
            <person name="Varghese N."/>
            <person name="Submissions S."/>
        </authorList>
    </citation>
    <scope>NUCLEOTIDE SEQUENCE [LARGE SCALE GENOMIC DNA]</scope>
    <source>
        <strain evidence="9">DUS833</strain>
    </source>
</reference>
<feature type="transmembrane region" description="Helical" evidence="6">
    <location>
        <begin position="350"/>
        <end position="370"/>
    </location>
</feature>
<feature type="transmembrane region" description="Helical" evidence="6">
    <location>
        <begin position="99"/>
        <end position="119"/>
    </location>
</feature>
<protein>
    <submittedName>
        <fullName evidence="8">MFS transporter, ACS family, phthalate transporter</fullName>
    </submittedName>
</protein>
<gene>
    <name evidence="8" type="ORF">SAMN05445850_7489</name>
</gene>
<dbReference type="GO" id="GO:0005886">
    <property type="term" value="C:plasma membrane"/>
    <property type="evidence" value="ECO:0007669"/>
    <property type="project" value="TreeGrafter"/>
</dbReference>
<keyword evidence="4 6" id="KW-1133">Transmembrane helix</keyword>
<evidence type="ECO:0000256" key="5">
    <source>
        <dbReference type="ARBA" id="ARBA00023136"/>
    </source>
</evidence>
<dbReference type="STRING" id="157910.SAMN05445850_7489"/>
<dbReference type="PANTHER" id="PTHR43791:SF36">
    <property type="entry name" value="TRANSPORTER, PUTATIVE (AFU_ORTHOLOGUE AFUA_6G08340)-RELATED"/>
    <property type="match status" value="1"/>
</dbReference>
<feature type="transmembrane region" description="Helical" evidence="6">
    <location>
        <begin position="192"/>
        <end position="214"/>
    </location>
</feature>
<dbReference type="AlphaFoldDB" id="A0A1H1KFJ9"/>
<evidence type="ECO:0000256" key="1">
    <source>
        <dbReference type="ARBA" id="ARBA00004141"/>
    </source>
</evidence>
<dbReference type="Pfam" id="PF07690">
    <property type="entry name" value="MFS_1"/>
    <property type="match status" value="1"/>
</dbReference>
<dbReference type="SUPFAM" id="SSF103473">
    <property type="entry name" value="MFS general substrate transporter"/>
    <property type="match status" value="1"/>
</dbReference>
<evidence type="ECO:0000313" key="9">
    <source>
        <dbReference type="Proteomes" id="UP000199365"/>
    </source>
</evidence>
<feature type="transmembrane region" description="Helical" evidence="6">
    <location>
        <begin position="292"/>
        <end position="313"/>
    </location>
</feature>
<keyword evidence="3 6" id="KW-0812">Transmembrane</keyword>
<dbReference type="Gene3D" id="1.20.1250.20">
    <property type="entry name" value="MFS general substrate transporter like domains"/>
    <property type="match status" value="2"/>
</dbReference>
<evidence type="ECO:0000256" key="4">
    <source>
        <dbReference type="ARBA" id="ARBA00022989"/>
    </source>
</evidence>
<sequence>MSDSVLQPQAAAMGESRTSPEVRQTYRRIAWRLLPFLFLAYAVNSIDRINISFAKLRMARDLGLSDTAYAFGATAFFVGYILFEIPGNLYMQRVGARATLTRIMVLWGMVTALTCFVNTPARLYIARFALGVAEAGFFPGVILYLTYWFPSWKRGRVTAIFFMSGFVAGMVSGPLAGAIMTGLEGWYDMKGWQVLFVLEGLPAIALGVFAWFWLDDSPSHVTWLTDRQKVIVAEYLRLDQDSRTHESQSFGLVVRDPRAYVPGIVFFALYSGTNTVAYWMPSLLQEGGITDLHRIGLIASGPYLLALASMYLLGRSSDRRLERRWHLAATMLTSAVSFGLMHVLQANVLLSTVFMTIGAAACLAAVPLFWTIPPAFFSARAAAGGIALVSSIGSLAAVLSPITVAAIKARTGSLYVAFDVIGCMLLIGTVALLAGIPAARLRERQ</sequence>
<evidence type="ECO:0000256" key="2">
    <source>
        <dbReference type="ARBA" id="ARBA00022448"/>
    </source>
</evidence>
<dbReference type="Proteomes" id="UP000199365">
    <property type="component" value="Unassembled WGS sequence"/>
</dbReference>
<feature type="transmembrane region" description="Helical" evidence="6">
    <location>
        <begin position="382"/>
        <end position="407"/>
    </location>
</feature>
<feature type="domain" description="Major facilitator superfamily (MFS) profile" evidence="7">
    <location>
        <begin position="33"/>
        <end position="440"/>
    </location>
</feature>
<accession>A0A1H1KFJ9</accession>
<feature type="transmembrane region" description="Helical" evidence="6">
    <location>
        <begin position="259"/>
        <end position="280"/>
    </location>
</feature>
<feature type="transmembrane region" description="Helical" evidence="6">
    <location>
        <begin position="413"/>
        <end position="436"/>
    </location>
</feature>
<dbReference type="InterPro" id="IPR020846">
    <property type="entry name" value="MFS_dom"/>
</dbReference>
<dbReference type="EMBL" id="FNKX01000004">
    <property type="protein sequence ID" value="SDR60996.1"/>
    <property type="molecule type" value="Genomic_DNA"/>
</dbReference>
<evidence type="ECO:0000259" key="7">
    <source>
        <dbReference type="PROSITE" id="PS50850"/>
    </source>
</evidence>